<dbReference type="Proteomes" id="UP000594150">
    <property type="component" value="Segment"/>
</dbReference>
<reference evidence="1 2" key="1">
    <citation type="submission" date="2020-07" db="EMBL/GenBank/DDBJ databases">
        <title>Taxonomic proposal: Crassvirales, a new order of highly abundant and diverse bacterial viruses.</title>
        <authorList>
            <person name="Shkoporov A.N."/>
            <person name="Stockdale S.R."/>
            <person name="Guerin E."/>
            <person name="Ross R.P."/>
            <person name="Hill C."/>
        </authorList>
    </citation>
    <scope>NUCLEOTIDE SEQUENCE [LARGE SCALE GENOMIC DNA]</scope>
</reference>
<proteinExistence type="predicted"/>
<accession>A0A7M1RS07</accession>
<evidence type="ECO:0000313" key="2">
    <source>
        <dbReference type="Proteomes" id="UP000594150"/>
    </source>
</evidence>
<dbReference type="RefSeq" id="YP_010112143.1">
    <property type="nucleotide sequence ID" value="NC_055888.1"/>
</dbReference>
<dbReference type="GeneID" id="65130604"/>
<sequence>MKEIEVNGKTIKVNEIVNTVEGRARLDYIGRQAFTSWTLIDQTDRFIFGRPINVEDNDLHKFIL</sequence>
<keyword evidence="2" id="KW-1185">Reference proteome</keyword>
<organism evidence="1 2">
    <name type="scientific">uncultured phage cr52_1</name>
    <dbReference type="NCBI Taxonomy" id="2772079"/>
    <lineage>
        <taxon>Viruses</taxon>
        <taxon>Duplodnaviria</taxon>
        <taxon>Heunggongvirae</taxon>
        <taxon>Uroviricota</taxon>
        <taxon>Caudoviricetes</taxon>
        <taxon>Crassvirales</taxon>
        <taxon>Suoliviridae</taxon>
        <taxon>Loutivirinae</taxon>
        <taxon>Buchavirus</taxon>
        <taxon>Buchavirus copri</taxon>
    </lineage>
</organism>
<dbReference type="KEGG" id="vg:65130604"/>
<name>A0A7M1RS07_9CAUD</name>
<protein>
    <submittedName>
        <fullName evidence="1">Uncharacterized protein</fullName>
    </submittedName>
</protein>
<dbReference type="EMBL" id="MT774395">
    <property type="protein sequence ID" value="QOR56691.1"/>
    <property type="molecule type" value="Genomic_DNA"/>
</dbReference>
<evidence type="ECO:0000313" key="1">
    <source>
        <dbReference type="EMBL" id="QOR56691.1"/>
    </source>
</evidence>